<reference evidence="9" key="1">
    <citation type="journal article" date="2019" name="Int. J. Syst. Evol. Microbiol.">
        <title>The Global Catalogue of Microorganisms (GCM) 10K type strain sequencing project: providing services to taxonomists for standard genome sequencing and annotation.</title>
        <authorList>
            <consortium name="The Broad Institute Genomics Platform"/>
            <consortium name="The Broad Institute Genome Sequencing Center for Infectious Disease"/>
            <person name="Wu L."/>
            <person name="Ma J."/>
        </authorList>
    </citation>
    <scope>NUCLEOTIDE SEQUENCE [LARGE SCALE GENOMIC DNA]</scope>
    <source>
        <strain evidence="9">CCUG 62793</strain>
    </source>
</reference>
<dbReference type="EMBL" id="JBHUIG010000003">
    <property type="protein sequence ID" value="MFD2317764.1"/>
    <property type="molecule type" value="Genomic_DNA"/>
</dbReference>
<feature type="domain" description="6-phosphogluconate dehydrogenase NADP-binding" evidence="6">
    <location>
        <begin position="28"/>
        <end position="190"/>
    </location>
</feature>
<gene>
    <name evidence="8" type="primary">mmsB</name>
    <name evidence="8" type="ORF">ACFSPV_03550</name>
</gene>
<evidence type="ECO:0000313" key="9">
    <source>
        <dbReference type="Proteomes" id="UP001597287"/>
    </source>
</evidence>
<keyword evidence="3 5" id="KW-0560">Oxidoreductase</keyword>
<keyword evidence="2 5" id="KW-0101">Branched-chain amino acid catabolism</keyword>
<dbReference type="SUPFAM" id="SSF48179">
    <property type="entry name" value="6-phosphogluconate dehydrogenase C-terminal domain-like"/>
    <property type="match status" value="1"/>
</dbReference>
<sequence length="324" mass="32925">MRTATRTLATPATETHHKLHNTGDKHMQIAFIGLGNMGGPMAINLHKAGHTVKAFDLSKDACAKVAAEGLAIAASAEDAVQGADAVVSMLPASQHVEGLFLGRDGAAGLLQRIAKGALIIDSSTIAAATSQKVAKAAQAAGIAFIDAPVSGGTGGAIAGTLTFMVGGSDADLERARPLLEKMGANIFHAGAVGAGQTAKICNNMLLGILMIGTSEAIALGVANGLDPKVLSEIMRRSSGGNWALEKYNPFPGVHENAPASKNYAGGFGTDLMLKDLGLAQENAMAVKASTPLGGMARAMYAMHSIAGNGALDFSSVIRSLQKNG</sequence>
<dbReference type="EC" id="1.1.1.31" evidence="5"/>
<dbReference type="InterPro" id="IPR006115">
    <property type="entry name" value="6PGDH_NADP-bd"/>
</dbReference>
<dbReference type="InterPro" id="IPR015815">
    <property type="entry name" value="HIBADH-related"/>
</dbReference>
<dbReference type="PANTHER" id="PTHR22981:SF7">
    <property type="entry name" value="3-HYDROXYISOBUTYRATE DEHYDROGENASE, MITOCHONDRIAL"/>
    <property type="match status" value="1"/>
</dbReference>
<evidence type="ECO:0000256" key="1">
    <source>
        <dbReference type="ARBA" id="ARBA00009080"/>
    </source>
</evidence>
<evidence type="ECO:0000256" key="3">
    <source>
        <dbReference type="ARBA" id="ARBA00023002"/>
    </source>
</evidence>
<dbReference type="SUPFAM" id="SSF51735">
    <property type="entry name" value="NAD(P)-binding Rossmann-fold domains"/>
    <property type="match status" value="1"/>
</dbReference>
<comment type="similarity">
    <text evidence="1 5">Belongs to the HIBADH-related family.</text>
</comment>
<dbReference type="InterPro" id="IPR036291">
    <property type="entry name" value="NAD(P)-bd_dom_sf"/>
</dbReference>
<comment type="catalytic activity">
    <reaction evidence="5">
        <text>3-hydroxy-2-methylpropanoate + NAD(+) = 2-methyl-3-oxopropanoate + NADH + H(+)</text>
        <dbReference type="Rhea" id="RHEA:17681"/>
        <dbReference type="ChEBI" id="CHEBI:11805"/>
        <dbReference type="ChEBI" id="CHEBI:15378"/>
        <dbReference type="ChEBI" id="CHEBI:57540"/>
        <dbReference type="ChEBI" id="CHEBI:57700"/>
        <dbReference type="ChEBI" id="CHEBI:57945"/>
        <dbReference type="EC" id="1.1.1.31"/>
    </reaction>
</comment>
<dbReference type="InterPro" id="IPR011548">
    <property type="entry name" value="HIBADH"/>
</dbReference>
<comment type="caution">
    <text evidence="8">The sequence shown here is derived from an EMBL/GenBank/DDBJ whole genome shotgun (WGS) entry which is preliminary data.</text>
</comment>
<dbReference type="Pfam" id="PF03446">
    <property type="entry name" value="NAD_binding_2"/>
    <property type="match status" value="1"/>
</dbReference>
<dbReference type="GO" id="GO:0008442">
    <property type="term" value="F:3-hydroxyisobutyrate dehydrogenase activity"/>
    <property type="evidence" value="ECO:0007669"/>
    <property type="project" value="UniProtKB-EC"/>
</dbReference>
<organism evidence="8 9">
    <name type="scientific">Delftia deserti</name>
    <dbReference type="NCBI Taxonomy" id="1651218"/>
    <lineage>
        <taxon>Bacteria</taxon>
        <taxon>Pseudomonadati</taxon>
        <taxon>Pseudomonadota</taxon>
        <taxon>Betaproteobacteria</taxon>
        <taxon>Burkholderiales</taxon>
        <taxon>Comamonadaceae</taxon>
        <taxon>Delftia</taxon>
    </lineage>
</organism>
<dbReference type="InterPro" id="IPR029154">
    <property type="entry name" value="HIBADH-like_NADP-bd"/>
</dbReference>
<dbReference type="Pfam" id="PF14833">
    <property type="entry name" value="NAD_binding_11"/>
    <property type="match status" value="1"/>
</dbReference>
<dbReference type="InterPro" id="IPR013328">
    <property type="entry name" value="6PGD_dom2"/>
</dbReference>
<dbReference type="Gene3D" id="1.10.1040.10">
    <property type="entry name" value="N-(1-d-carboxylethyl)-l-norvaline Dehydrogenase, domain 2"/>
    <property type="match status" value="1"/>
</dbReference>
<dbReference type="PROSITE" id="PS00895">
    <property type="entry name" value="3_HYDROXYISOBUT_DH"/>
    <property type="match status" value="1"/>
</dbReference>
<dbReference type="InterPro" id="IPR002204">
    <property type="entry name" value="3-OH-isobutyrate_DH-rel_CS"/>
</dbReference>
<comment type="pathway">
    <text evidence="5">Amino-acid degradation; L-valine degradation.</text>
</comment>
<evidence type="ECO:0000259" key="7">
    <source>
        <dbReference type="Pfam" id="PF14833"/>
    </source>
</evidence>
<dbReference type="RefSeq" id="WP_374621811.1">
    <property type="nucleotide sequence ID" value="NZ_JBHSIH010000001.1"/>
</dbReference>
<evidence type="ECO:0000259" key="6">
    <source>
        <dbReference type="Pfam" id="PF03446"/>
    </source>
</evidence>
<evidence type="ECO:0000313" key="8">
    <source>
        <dbReference type="EMBL" id="MFD2317764.1"/>
    </source>
</evidence>
<dbReference type="PANTHER" id="PTHR22981">
    <property type="entry name" value="3-HYDROXYISOBUTYRATE DEHYDROGENASE-RELATED"/>
    <property type="match status" value="1"/>
</dbReference>
<dbReference type="InterPro" id="IPR008927">
    <property type="entry name" value="6-PGluconate_DH-like_C_sf"/>
</dbReference>
<feature type="domain" description="3-hydroxyisobutyrate dehydrogenase-like NAD-binding" evidence="7">
    <location>
        <begin position="193"/>
        <end position="319"/>
    </location>
</feature>
<proteinExistence type="inferred from homology"/>
<name>A0ABW5EMD3_9BURK</name>
<accession>A0ABW5EMD3</accession>
<keyword evidence="9" id="KW-1185">Reference proteome</keyword>
<protein>
    <recommendedName>
        <fullName evidence="5">3-hydroxyisobutyrate dehydrogenase</fullName>
        <shortName evidence="5">HIBADH</shortName>
        <ecNumber evidence="5">1.1.1.31</ecNumber>
    </recommendedName>
</protein>
<dbReference type="Gene3D" id="3.40.50.720">
    <property type="entry name" value="NAD(P)-binding Rossmann-like Domain"/>
    <property type="match status" value="1"/>
</dbReference>
<evidence type="ECO:0000256" key="2">
    <source>
        <dbReference type="ARBA" id="ARBA00022456"/>
    </source>
</evidence>
<dbReference type="Proteomes" id="UP001597287">
    <property type="component" value="Unassembled WGS sequence"/>
</dbReference>
<keyword evidence="4 5" id="KW-0520">NAD</keyword>
<evidence type="ECO:0000256" key="5">
    <source>
        <dbReference type="RuleBase" id="RU910714"/>
    </source>
</evidence>
<evidence type="ECO:0000256" key="4">
    <source>
        <dbReference type="ARBA" id="ARBA00023027"/>
    </source>
</evidence>
<dbReference type="PIRSF" id="PIRSF000103">
    <property type="entry name" value="HIBADH"/>
    <property type="match status" value="1"/>
</dbReference>
<dbReference type="NCBIfam" id="TIGR01692">
    <property type="entry name" value="HIBADH"/>
    <property type="match status" value="1"/>
</dbReference>